<evidence type="ECO:0000256" key="2">
    <source>
        <dbReference type="SAM" id="Phobius"/>
    </source>
</evidence>
<sequence>MAHDHHHHEHGESCDHHDHHHHEPVVEQQTGEAEKAVGKALTFIFTAMRFFMLVLLFFVVRSGYFTVESGQQVITFKFKEIMLHDGEGFIKDEGSVHLILPKPFGEVLKFSSAHTPQLVSSSSFWPSGVGQALGASAQAGDSTADLMMGDDGYVLTGDQYLYHVKGHLTYRVVNPVRYYKSFYSTKLDEEEGDKRAQDVLRNIVDRTLTFQSSKWSVDKAHYVSQNEFMQICLDSIRKEVSTLNLGIECDRFDIKPEDRKPIAQLSGSFAGVSRSITSANKAVSKAQEEKEIIISQARQDAYSSEKDAEVFKSRLISQLKNRSEKFSAFLSVYDKKSPEKSLLPLYMTSLSQSLQKVENKFIISGTDNPNNQIRIKLSPFADEEKQEGK</sequence>
<feature type="transmembrane region" description="Helical" evidence="2">
    <location>
        <begin position="40"/>
        <end position="60"/>
    </location>
</feature>
<keyword evidence="2" id="KW-0812">Transmembrane</keyword>
<comment type="caution">
    <text evidence="3">The sequence shown here is derived from an EMBL/GenBank/DDBJ whole genome shotgun (WGS) entry which is preliminary data.</text>
</comment>
<dbReference type="AlphaFoldDB" id="A6DJY4"/>
<keyword evidence="2" id="KW-0472">Membrane</keyword>
<evidence type="ECO:0000313" key="4">
    <source>
        <dbReference type="Proteomes" id="UP000004947"/>
    </source>
</evidence>
<accession>A6DJY4</accession>
<name>A6DJY4_9BACT</name>
<organism evidence="3 4">
    <name type="scientific">Lentisphaera araneosa HTCC2155</name>
    <dbReference type="NCBI Taxonomy" id="313628"/>
    <lineage>
        <taxon>Bacteria</taxon>
        <taxon>Pseudomonadati</taxon>
        <taxon>Lentisphaerota</taxon>
        <taxon>Lentisphaeria</taxon>
        <taxon>Lentisphaerales</taxon>
        <taxon>Lentisphaeraceae</taxon>
        <taxon>Lentisphaera</taxon>
    </lineage>
</organism>
<dbReference type="Gene3D" id="3.30.479.30">
    <property type="entry name" value="Band 7 domain"/>
    <property type="match status" value="1"/>
</dbReference>
<dbReference type="EMBL" id="ABCK01000006">
    <property type="protein sequence ID" value="EDM28208.1"/>
    <property type="molecule type" value="Genomic_DNA"/>
</dbReference>
<feature type="region of interest" description="Disordered" evidence="1">
    <location>
        <begin position="1"/>
        <end position="31"/>
    </location>
</feature>
<dbReference type="RefSeq" id="WP_007278200.1">
    <property type="nucleotide sequence ID" value="NZ_ABCK01000006.1"/>
</dbReference>
<dbReference type="eggNOG" id="COG0330">
    <property type="taxonomic scope" value="Bacteria"/>
</dbReference>
<protein>
    <submittedName>
        <fullName evidence="3">Band 7 protein:Stomatin</fullName>
    </submittedName>
</protein>
<dbReference type="InterPro" id="IPR036013">
    <property type="entry name" value="Band_7/SPFH_dom_sf"/>
</dbReference>
<evidence type="ECO:0000313" key="3">
    <source>
        <dbReference type="EMBL" id="EDM28208.1"/>
    </source>
</evidence>
<dbReference type="OrthoDB" id="9779595at2"/>
<dbReference type="Proteomes" id="UP000004947">
    <property type="component" value="Unassembled WGS sequence"/>
</dbReference>
<gene>
    <name evidence="3" type="ORF">LNTAR_12666</name>
</gene>
<evidence type="ECO:0000256" key="1">
    <source>
        <dbReference type="SAM" id="MobiDB-lite"/>
    </source>
</evidence>
<keyword evidence="2" id="KW-1133">Transmembrane helix</keyword>
<reference evidence="3 4" key="1">
    <citation type="journal article" date="2010" name="J. Bacteriol.">
        <title>Genome sequence of Lentisphaera araneosa HTCC2155T, the type species of the order Lentisphaerales in the phylum Lentisphaerae.</title>
        <authorList>
            <person name="Thrash J.C."/>
            <person name="Cho J.C."/>
            <person name="Vergin K.L."/>
            <person name="Morris R.M."/>
            <person name="Giovannoni S.J."/>
        </authorList>
    </citation>
    <scope>NUCLEOTIDE SEQUENCE [LARGE SCALE GENOMIC DNA]</scope>
    <source>
        <strain evidence="3 4">HTCC2155</strain>
    </source>
</reference>
<dbReference type="SUPFAM" id="SSF117892">
    <property type="entry name" value="Band 7/SPFH domain"/>
    <property type="match status" value="1"/>
</dbReference>
<proteinExistence type="predicted"/>
<dbReference type="STRING" id="313628.LNTAR_12666"/>
<keyword evidence="4" id="KW-1185">Reference proteome</keyword>
<feature type="compositionally biased region" description="Basic and acidic residues" evidence="1">
    <location>
        <begin position="1"/>
        <end position="25"/>
    </location>
</feature>